<evidence type="ECO:0000256" key="1">
    <source>
        <dbReference type="ARBA" id="ARBA00009156"/>
    </source>
</evidence>
<dbReference type="GO" id="GO:0005975">
    <property type="term" value="P:carbohydrate metabolic process"/>
    <property type="evidence" value="ECO:0007669"/>
    <property type="project" value="InterPro"/>
</dbReference>
<dbReference type="PANTHER" id="PTHR43095">
    <property type="entry name" value="SUGAR KINASE"/>
    <property type="match status" value="1"/>
</dbReference>
<dbReference type="AlphaFoldDB" id="A0A0D8JG73"/>
<dbReference type="PANTHER" id="PTHR43095:SF2">
    <property type="entry name" value="GLUCONOKINASE"/>
    <property type="match status" value="1"/>
</dbReference>
<evidence type="ECO:0000259" key="5">
    <source>
        <dbReference type="Pfam" id="PF21546"/>
    </source>
</evidence>
<dbReference type="InterPro" id="IPR018484">
    <property type="entry name" value="FGGY_N"/>
</dbReference>
<dbReference type="Pfam" id="PF21546">
    <property type="entry name" value="FGGY_C_2"/>
    <property type="match status" value="1"/>
</dbReference>
<proteinExistence type="inferred from homology"/>
<comment type="similarity">
    <text evidence="1">Belongs to the FGGY kinase family.</text>
</comment>
<feature type="domain" description="Carbohydrate kinase FGGY N-terminal" evidence="4">
    <location>
        <begin position="5"/>
        <end position="198"/>
    </location>
</feature>
<feature type="domain" description="Carbohydrate kinase FGGY C-terminal" evidence="5">
    <location>
        <begin position="244"/>
        <end position="436"/>
    </location>
</feature>
<evidence type="ECO:0000313" key="6">
    <source>
        <dbReference type="EMBL" id="KJF45601.1"/>
    </source>
</evidence>
<dbReference type="InterPro" id="IPR049382">
    <property type="entry name" value="FGGY_C_2"/>
</dbReference>
<dbReference type="InterPro" id="IPR043129">
    <property type="entry name" value="ATPase_NBD"/>
</dbReference>
<protein>
    <submittedName>
        <fullName evidence="6">Carbohydrate kinase</fullName>
    </submittedName>
</protein>
<organism evidence="6 7">
    <name type="scientific">Draconibacterium sediminis</name>
    <dbReference type="NCBI Taxonomy" id="1544798"/>
    <lineage>
        <taxon>Bacteria</taxon>
        <taxon>Pseudomonadati</taxon>
        <taxon>Bacteroidota</taxon>
        <taxon>Bacteroidia</taxon>
        <taxon>Marinilabiliales</taxon>
        <taxon>Prolixibacteraceae</taxon>
        <taxon>Draconibacterium</taxon>
    </lineage>
</organism>
<accession>A0A0D8JG73</accession>
<dbReference type="EMBL" id="JRHC01000001">
    <property type="protein sequence ID" value="KJF45601.1"/>
    <property type="molecule type" value="Genomic_DNA"/>
</dbReference>
<dbReference type="PATRIC" id="fig|1544798.3.peg.1954"/>
<evidence type="ECO:0000256" key="2">
    <source>
        <dbReference type="ARBA" id="ARBA00022679"/>
    </source>
</evidence>
<evidence type="ECO:0000256" key="3">
    <source>
        <dbReference type="ARBA" id="ARBA00022777"/>
    </source>
</evidence>
<keyword evidence="3 6" id="KW-0418">Kinase</keyword>
<dbReference type="Proteomes" id="UP000032544">
    <property type="component" value="Unassembled WGS sequence"/>
</dbReference>
<reference evidence="6 7" key="1">
    <citation type="submission" date="2014-09" db="EMBL/GenBank/DDBJ databases">
        <title>Draft Genome Sequence of Draconibacterium sp. JN14CK-3.</title>
        <authorList>
            <person name="Dong C."/>
            <person name="Lai Q."/>
            <person name="Shao Z."/>
        </authorList>
    </citation>
    <scope>NUCLEOTIDE SEQUENCE [LARGE SCALE GENOMIC DNA]</scope>
    <source>
        <strain evidence="6 7">JN14CK-3</strain>
    </source>
</reference>
<dbReference type="CDD" id="cd07772">
    <property type="entry name" value="ASKHA_NBD_FGGY_NaCK-like"/>
    <property type="match status" value="1"/>
</dbReference>
<gene>
    <name evidence="6" type="ORF">LH29_09730</name>
</gene>
<dbReference type="OrthoDB" id="9786272at2"/>
<dbReference type="SUPFAM" id="SSF53067">
    <property type="entry name" value="Actin-like ATPase domain"/>
    <property type="match status" value="2"/>
</dbReference>
<dbReference type="Pfam" id="PF00370">
    <property type="entry name" value="FGGY_N"/>
    <property type="match status" value="1"/>
</dbReference>
<evidence type="ECO:0000313" key="7">
    <source>
        <dbReference type="Proteomes" id="UP000032544"/>
    </source>
</evidence>
<dbReference type="InterPro" id="IPR050406">
    <property type="entry name" value="FGGY_Carb_Kinase"/>
</dbReference>
<dbReference type="STRING" id="1544798.LH29_09730"/>
<name>A0A0D8JG73_9BACT</name>
<keyword evidence="2" id="KW-0808">Transferase</keyword>
<evidence type="ECO:0000259" key="4">
    <source>
        <dbReference type="Pfam" id="PF00370"/>
    </source>
</evidence>
<dbReference type="Gene3D" id="3.30.420.40">
    <property type="match status" value="2"/>
</dbReference>
<keyword evidence="7" id="KW-1185">Reference proteome</keyword>
<dbReference type="GO" id="GO:0016301">
    <property type="term" value="F:kinase activity"/>
    <property type="evidence" value="ECO:0007669"/>
    <property type="project" value="UniProtKB-KW"/>
</dbReference>
<comment type="caution">
    <text evidence="6">The sequence shown here is derived from an EMBL/GenBank/DDBJ whole genome shotgun (WGS) entry which is preliminary data.</text>
</comment>
<sequence length="453" mass="50678">MTEVIAVFDIGKTNKKILLFNSNFKVVKQHEEKFPMISDDDGFECDDIDLITSWISKSLEEIVAGNEYDLKGVNFSTYGASLMFLDEKGQRLTPVYNYLKEIPETIAAGLFEQYDGKNEFCRKTASPALGLLLNSGIQILWLKSQKPAVYEKTKSILHFPQYLSYTLSNEIVSEPTSIGCHTFMWDFDQMKYHQWISDNEIILPGPVNNDVVFPAVIAGKEVKVGKGIHDSSASLVPYLKASPAKFILVSTGTWCINMNPYNEEPLTASELEQDCLCFLTPTKEQVKSSRLFMGHFHEVWAEKMAKHFNVAQDTFKKVKNDPKLVETLSNKYGEASVYFPNGKESFEEGLKTVDLSVFADYEEAYTKLMIDLTALCITSIDLVIPENDDTEILYVSGGFARNPIFIGLLKKSFPAKKVLISEVDNSSALGAAMVISDTLSDADVAKLDLGIQE</sequence>
<dbReference type="RefSeq" id="WP_045028042.1">
    <property type="nucleotide sequence ID" value="NZ_JRHC01000001.1"/>
</dbReference>